<name>A0A0K8SYS0_LYGHE</name>
<proteinExistence type="predicted"/>
<protein>
    <submittedName>
        <fullName evidence="1">Uncharacterized protein</fullName>
    </submittedName>
</protein>
<sequence length="112" mass="12703">MNPPLPSSAILYAHCSTLHTLEGWSFQGCQESAEHLKQGEESCSCCLQPPIFGHFHSKVLWMAVCNGGMWSPSDHSRLQSKSWQIKDPLGMEIYHVNQRPKASQEFSLERLF</sequence>
<organism evidence="1">
    <name type="scientific">Lygus hesperus</name>
    <name type="common">Western plant bug</name>
    <dbReference type="NCBI Taxonomy" id="30085"/>
    <lineage>
        <taxon>Eukaryota</taxon>
        <taxon>Metazoa</taxon>
        <taxon>Ecdysozoa</taxon>
        <taxon>Arthropoda</taxon>
        <taxon>Hexapoda</taxon>
        <taxon>Insecta</taxon>
        <taxon>Pterygota</taxon>
        <taxon>Neoptera</taxon>
        <taxon>Paraneoptera</taxon>
        <taxon>Hemiptera</taxon>
        <taxon>Heteroptera</taxon>
        <taxon>Panheteroptera</taxon>
        <taxon>Cimicomorpha</taxon>
        <taxon>Miridae</taxon>
        <taxon>Mirini</taxon>
        <taxon>Lygus</taxon>
    </lineage>
</organism>
<dbReference type="EMBL" id="GBRD01007490">
    <property type="protein sequence ID" value="JAG58331.1"/>
    <property type="molecule type" value="Transcribed_RNA"/>
</dbReference>
<reference evidence="1" key="1">
    <citation type="submission" date="2014-09" db="EMBL/GenBank/DDBJ databases">
        <authorList>
            <person name="Magalhaes I.L.F."/>
            <person name="Oliveira U."/>
            <person name="Santos F.R."/>
            <person name="Vidigal T.H.D.A."/>
            <person name="Brescovit A.D."/>
            <person name="Santos A.J."/>
        </authorList>
    </citation>
    <scope>NUCLEOTIDE SEQUENCE</scope>
</reference>
<evidence type="ECO:0000313" key="1">
    <source>
        <dbReference type="EMBL" id="JAG58331.1"/>
    </source>
</evidence>
<dbReference type="AlphaFoldDB" id="A0A0K8SYS0"/>
<accession>A0A0K8SYS0</accession>